<evidence type="ECO:0000313" key="3">
    <source>
        <dbReference type="Proteomes" id="UP000006158"/>
    </source>
</evidence>
<dbReference type="KEGG" id="msg:MSMEI_3881"/>
<dbReference type="PATRIC" id="fig|246196.56.peg.3976"/>
<feature type="region of interest" description="Disordered" evidence="1">
    <location>
        <begin position="45"/>
        <end position="65"/>
    </location>
</feature>
<evidence type="ECO:0000313" key="2">
    <source>
        <dbReference type="EMBL" id="AFP40339.1"/>
    </source>
</evidence>
<protein>
    <submittedName>
        <fullName evidence="2">Uncharacterized protein</fullName>
    </submittedName>
</protein>
<organism evidence="2 3">
    <name type="scientific">Mycolicibacterium smegmatis (strain ATCC 700084 / mc(2)155)</name>
    <name type="common">Mycobacterium smegmatis</name>
    <dbReference type="NCBI Taxonomy" id="246196"/>
    <lineage>
        <taxon>Bacteria</taxon>
        <taxon>Bacillati</taxon>
        <taxon>Actinomycetota</taxon>
        <taxon>Actinomycetes</taxon>
        <taxon>Mycobacteriales</taxon>
        <taxon>Mycobacteriaceae</taxon>
        <taxon>Mycolicibacterium</taxon>
    </lineage>
</organism>
<dbReference type="AlphaFoldDB" id="I7GCJ1"/>
<proteinExistence type="predicted"/>
<dbReference type="Proteomes" id="UP000006158">
    <property type="component" value="Chromosome"/>
</dbReference>
<accession>I7GCJ1</accession>
<dbReference type="EMBL" id="CP001663">
    <property type="protein sequence ID" value="AFP40339.1"/>
    <property type="molecule type" value="Genomic_DNA"/>
</dbReference>
<evidence type="ECO:0000256" key="1">
    <source>
        <dbReference type="SAM" id="MobiDB-lite"/>
    </source>
</evidence>
<name>I7GCJ1_MYCS2</name>
<dbReference type="KEGG" id="msb:LJ00_19745"/>
<reference evidence="2 3" key="2">
    <citation type="journal article" date="2009" name="Genome Res.">
        <title>Ortho-proteogenomics: multiple proteomes investigation through orthology and a new MS-based protocol.</title>
        <authorList>
            <person name="Gallien S."/>
            <person name="Perrodou E."/>
            <person name="Carapito C."/>
            <person name="Deshayes C."/>
            <person name="Reyrat J.M."/>
            <person name="Van Dorsselaer A."/>
            <person name="Poch O."/>
            <person name="Schaeffer C."/>
            <person name="Lecompte O."/>
        </authorList>
    </citation>
    <scope>NUCLEOTIDE SEQUENCE [LARGE SCALE GENOMIC DNA]</scope>
    <source>
        <strain evidence="3">ATCC 700084 / mc(2)155</strain>
    </source>
</reference>
<gene>
    <name evidence="2" type="ordered locus">MSMEI_3881</name>
</gene>
<feature type="region of interest" description="Disordered" evidence="1">
    <location>
        <begin position="1"/>
        <end position="25"/>
    </location>
</feature>
<reference evidence="2 3" key="1">
    <citation type="journal article" date="2007" name="Genome Biol.">
        <title>Interrupted coding sequences in Mycobacterium smegmatis: authentic mutations or sequencing errors?</title>
        <authorList>
            <person name="Deshayes C."/>
            <person name="Perrodou E."/>
            <person name="Gallien S."/>
            <person name="Euphrasie D."/>
            <person name="Schaeffer C."/>
            <person name="Van-Dorsselaer A."/>
            <person name="Poch O."/>
            <person name="Lecompte O."/>
            <person name="Reyrat J.M."/>
        </authorList>
    </citation>
    <scope>NUCLEOTIDE SEQUENCE [LARGE SCALE GENOMIC DNA]</scope>
    <source>
        <strain evidence="3">ATCC 700084 / mc(2)155</strain>
    </source>
</reference>
<sequence length="65" mass="6677">MGRAAGPQGLTDDHQRSTAAAVESGPVLKHITDCAEFARTVYTKASNSSVNAGSKRTPASMTIAS</sequence>